<proteinExistence type="predicted"/>
<feature type="compositionally biased region" description="Basic and acidic residues" evidence="1">
    <location>
        <begin position="11"/>
        <end position="21"/>
    </location>
</feature>
<keyword evidence="3" id="KW-1185">Reference proteome</keyword>
<evidence type="ECO:0000313" key="3">
    <source>
        <dbReference type="Proteomes" id="UP000289738"/>
    </source>
</evidence>
<accession>A0A444YLV9</accession>
<evidence type="ECO:0000256" key="1">
    <source>
        <dbReference type="SAM" id="MobiDB-lite"/>
    </source>
</evidence>
<organism evidence="2 3">
    <name type="scientific">Arachis hypogaea</name>
    <name type="common">Peanut</name>
    <dbReference type="NCBI Taxonomy" id="3818"/>
    <lineage>
        <taxon>Eukaryota</taxon>
        <taxon>Viridiplantae</taxon>
        <taxon>Streptophyta</taxon>
        <taxon>Embryophyta</taxon>
        <taxon>Tracheophyta</taxon>
        <taxon>Spermatophyta</taxon>
        <taxon>Magnoliopsida</taxon>
        <taxon>eudicotyledons</taxon>
        <taxon>Gunneridae</taxon>
        <taxon>Pentapetalae</taxon>
        <taxon>rosids</taxon>
        <taxon>fabids</taxon>
        <taxon>Fabales</taxon>
        <taxon>Fabaceae</taxon>
        <taxon>Papilionoideae</taxon>
        <taxon>50 kb inversion clade</taxon>
        <taxon>dalbergioids sensu lato</taxon>
        <taxon>Dalbergieae</taxon>
        <taxon>Pterocarpus clade</taxon>
        <taxon>Arachis</taxon>
    </lineage>
</organism>
<dbReference type="InterPro" id="IPR004252">
    <property type="entry name" value="Probable_transposase_24"/>
</dbReference>
<feature type="region of interest" description="Disordered" evidence="1">
    <location>
        <begin position="1"/>
        <end position="21"/>
    </location>
</feature>
<sequence>MQKGEVMVTGEVRDSKESGEELSRAEVFIATRTSKKGKEIDAKTQTTIVSYLYLGRENDEEAFVGVLGKDQRGRLRCYGASITRSSLKKDEEIRQVKVEYNKKVSSLEKKIDGVCGLLKGSSENNFAHDG</sequence>
<dbReference type="Proteomes" id="UP000289738">
    <property type="component" value="Chromosome B06"/>
</dbReference>
<reference evidence="2 3" key="1">
    <citation type="submission" date="2019-01" db="EMBL/GenBank/DDBJ databases">
        <title>Sequencing of cultivated peanut Arachis hypogaea provides insights into genome evolution and oil improvement.</title>
        <authorList>
            <person name="Chen X."/>
        </authorList>
    </citation>
    <scope>NUCLEOTIDE SEQUENCE [LARGE SCALE GENOMIC DNA]</scope>
    <source>
        <strain evidence="3">cv. Fuhuasheng</strain>
        <tissue evidence="2">Leaves</tissue>
    </source>
</reference>
<dbReference type="Pfam" id="PF03004">
    <property type="entry name" value="Transposase_24"/>
    <property type="match status" value="1"/>
</dbReference>
<comment type="caution">
    <text evidence="2">The sequence shown here is derived from an EMBL/GenBank/DDBJ whole genome shotgun (WGS) entry which is preliminary data.</text>
</comment>
<dbReference type="AlphaFoldDB" id="A0A444YLV9"/>
<evidence type="ECO:0000313" key="2">
    <source>
        <dbReference type="EMBL" id="RYR02946.1"/>
    </source>
</evidence>
<protein>
    <recommendedName>
        <fullName evidence="4">Transposase Tnp1/En/Spm-like domain-containing protein</fullName>
    </recommendedName>
</protein>
<name>A0A444YLV9_ARAHY</name>
<evidence type="ECO:0008006" key="4">
    <source>
        <dbReference type="Google" id="ProtNLM"/>
    </source>
</evidence>
<dbReference type="EMBL" id="SDMP01000016">
    <property type="protein sequence ID" value="RYR02946.1"/>
    <property type="molecule type" value="Genomic_DNA"/>
</dbReference>
<gene>
    <name evidence="2" type="ORF">Ahy_B06g081771</name>
</gene>